<dbReference type="RefSeq" id="WP_092490744.1">
    <property type="nucleotide sequence ID" value="NZ_LN906597.1"/>
</dbReference>
<evidence type="ECO:0000313" key="2">
    <source>
        <dbReference type="EMBL" id="CUT18389.1"/>
    </source>
</evidence>
<accession>A0A0S4M3N9</accession>
<dbReference type="Proteomes" id="UP000198651">
    <property type="component" value="Chromosome I"/>
</dbReference>
<evidence type="ECO:0000256" key="1">
    <source>
        <dbReference type="SAM" id="Phobius"/>
    </source>
</evidence>
<organism evidence="2 3">
    <name type="scientific">Candidatus Ichthyocystis hellenicum</name>
    <dbReference type="NCBI Taxonomy" id="1561003"/>
    <lineage>
        <taxon>Bacteria</taxon>
        <taxon>Pseudomonadati</taxon>
        <taxon>Pseudomonadota</taxon>
        <taxon>Betaproteobacteria</taxon>
        <taxon>Burkholderiales</taxon>
        <taxon>Candidatus Ichthyocystis</taxon>
    </lineage>
</organism>
<proteinExistence type="predicted"/>
<gene>
    <name evidence="2" type="ORF">Ark11_1598</name>
</gene>
<keyword evidence="1" id="KW-0812">Transmembrane</keyword>
<keyword evidence="1" id="KW-1133">Transmembrane helix</keyword>
<reference evidence="3" key="1">
    <citation type="submission" date="2015-11" db="EMBL/GenBank/DDBJ databases">
        <authorList>
            <person name="Seth-Smith H.M.B."/>
        </authorList>
    </citation>
    <scope>NUCLEOTIDE SEQUENCE [LARGE SCALE GENOMIC DNA]</scope>
    <source>
        <strain evidence="3">2013Ark11</strain>
    </source>
</reference>
<evidence type="ECO:0000313" key="3">
    <source>
        <dbReference type="Proteomes" id="UP000198651"/>
    </source>
</evidence>
<protein>
    <submittedName>
        <fullName evidence="2">Putative membrane protein</fullName>
    </submittedName>
</protein>
<keyword evidence="1" id="KW-0472">Membrane</keyword>
<sequence>MFNTEKVSTSSKSVFGSFDQCDAVDDAVDSGSFCLFANSVSSSRKILFSLKNFITPFMVFGMIGYVTGGCKSESVTFTEEWETLKSSICRLINDTQEGDLIELLGDSVGNNFPLSFPVEGNGDLNFTDFIDVFFNASLMIYSMINDTDTGDSPCYDYSHKSCANITRYMLDPPVESADRGPIDLVFLLVGFVVLCLLFGVCVISSYSVRNSRSRLRNMVV</sequence>
<dbReference type="AlphaFoldDB" id="A0A0S4M3N9"/>
<dbReference type="EMBL" id="LN906597">
    <property type="protein sequence ID" value="CUT18389.1"/>
    <property type="molecule type" value="Genomic_DNA"/>
</dbReference>
<keyword evidence="3" id="KW-1185">Reference proteome</keyword>
<name>A0A0S4M3N9_9BURK</name>
<feature type="transmembrane region" description="Helical" evidence="1">
    <location>
        <begin position="184"/>
        <end position="208"/>
    </location>
</feature>